<evidence type="ECO:0000313" key="2">
    <source>
        <dbReference type="Proteomes" id="UP000199050"/>
    </source>
</evidence>
<dbReference type="RefSeq" id="WP_068724345.1">
    <property type="nucleotide sequence ID" value="NZ_CBCSKY010000011.1"/>
</dbReference>
<dbReference type="STRING" id="1174501.SAMN05216192_10935"/>
<keyword evidence="2" id="KW-1185">Reference proteome</keyword>
<accession>A0A1G8NYI7</accession>
<dbReference type="EMBL" id="FNDX01000009">
    <property type="protein sequence ID" value="SDI85361.1"/>
    <property type="molecule type" value="Genomic_DNA"/>
</dbReference>
<sequence length="102" mass="11622">MNQRFRITRSMQEDNAAQAITLEECKQYFAQRADFAYSQTFTVKGPESIMTIEGDFFMWTYGETEIPFRLYSGDLYVAVSAEAVVPLMIEIATDLQADIVEG</sequence>
<protein>
    <submittedName>
        <fullName evidence="1">Uncharacterized protein</fullName>
    </submittedName>
</protein>
<dbReference type="AlphaFoldDB" id="A0A1G8NYI7"/>
<dbReference type="Proteomes" id="UP000199050">
    <property type="component" value="Unassembled WGS sequence"/>
</dbReference>
<reference evidence="2" key="1">
    <citation type="submission" date="2016-10" db="EMBL/GenBank/DDBJ databases">
        <authorList>
            <person name="Varghese N."/>
            <person name="Submissions S."/>
        </authorList>
    </citation>
    <scope>NUCLEOTIDE SEQUENCE [LARGE SCALE GENOMIC DNA]</scope>
    <source>
        <strain evidence="2">CGMCC 1.11012</strain>
    </source>
</reference>
<gene>
    <name evidence="1" type="ORF">SAMN05216192_10935</name>
</gene>
<organism evidence="1 2">
    <name type="scientific">Paenibacillus typhae</name>
    <dbReference type="NCBI Taxonomy" id="1174501"/>
    <lineage>
        <taxon>Bacteria</taxon>
        <taxon>Bacillati</taxon>
        <taxon>Bacillota</taxon>
        <taxon>Bacilli</taxon>
        <taxon>Bacillales</taxon>
        <taxon>Paenibacillaceae</taxon>
        <taxon>Paenibacillus</taxon>
    </lineage>
</organism>
<evidence type="ECO:0000313" key="1">
    <source>
        <dbReference type="EMBL" id="SDI85361.1"/>
    </source>
</evidence>
<dbReference type="OrthoDB" id="2453499at2"/>
<name>A0A1G8NYI7_9BACL</name>
<proteinExistence type="predicted"/>